<dbReference type="CDD" id="cd00077">
    <property type="entry name" value="HDc"/>
    <property type="match status" value="1"/>
</dbReference>
<evidence type="ECO:0000259" key="1">
    <source>
        <dbReference type="PROSITE" id="PS51832"/>
    </source>
</evidence>
<reference evidence="2 3" key="1">
    <citation type="journal article" date="2009" name="Environ. Microbiol.">
        <title>Genome sequence of Desulfobacterium autotrophicum HRM2, a marine sulfate reducer oxidizing organic carbon completely to carbon dioxide.</title>
        <authorList>
            <person name="Strittmatter A.W."/>
            <person name="Liesegang H."/>
            <person name="Rabus R."/>
            <person name="Decker I."/>
            <person name="Amann J."/>
            <person name="Andres S."/>
            <person name="Henne A."/>
            <person name="Fricke W.F."/>
            <person name="Martinez-Arias R."/>
            <person name="Bartels D."/>
            <person name="Goesmann A."/>
            <person name="Krause L."/>
            <person name="Puehler A."/>
            <person name="Klenk H.P."/>
            <person name="Richter M."/>
            <person name="Schuler M."/>
            <person name="Gloeckner F.O."/>
            <person name="Meyerdierks A."/>
            <person name="Gottschalk G."/>
            <person name="Amann R."/>
        </authorList>
    </citation>
    <scope>NUCLEOTIDE SEQUENCE [LARGE SCALE GENOMIC DNA]</scope>
    <source>
        <strain evidence="3">ATCC 43914 / DSM 3382 / HRM2</strain>
    </source>
</reference>
<feature type="domain" description="HD-GYP" evidence="1">
    <location>
        <begin position="200"/>
        <end position="396"/>
    </location>
</feature>
<gene>
    <name evidence="2" type="ordered locus">HRM2_16360</name>
</gene>
<dbReference type="Pfam" id="PF13487">
    <property type="entry name" value="HD_5"/>
    <property type="match status" value="1"/>
</dbReference>
<dbReference type="PROSITE" id="PS51832">
    <property type="entry name" value="HD_GYP"/>
    <property type="match status" value="1"/>
</dbReference>
<dbReference type="PANTHER" id="PTHR45228">
    <property type="entry name" value="CYCLIC DI-GMP PHOSPHODIESTERASE TM_0186-RELATED"/>
    <property type="match status" value="1"/>
</dbReference>
<dbReference type="eggNOG" id="COG3437">
    <property type="taxonomic scope" value="Bacteria"/>
</dbReference>
<keyword evidence="3" id="KW-1185">Reference proteome</keyword>
<dbReference type="RefSeq" id="WP_015903532.1">
    <property type="nucleotide sequence ID" value="NC_012108.1"/>
</dbReference>
<dbReference type="InterPro" id="IPR037522">
    <property type="entry name" value="HD_GYP_dom"/>
</dbReference>
<dbReference type="SUPFAM" id="SSF109604">
    <property type="entry name" value="HD-domain/PDEase-like"/>
    <property type="match status" value="1"/>
</dbReference>
<name>C0QAG0_DESAH</name>
<dbReference type="OrthoDB" id="5411471at2"/>
<proteinExistence type="predicted"/>
<dbReference type="KEGG" id="dat:HRM2_16360"/>
<protein>
    <submittedName>
        <fullName evidence="2">Metal dependent response regulator</fullName>
    </submittedName>
</protein>
<dbReference type="Proteomes" id="UP000000442">
    <property type="component" value="Chromosome"/>
</dbReference>
<dbReference type="HOGENOM" id="CLU_600950_0_0_7"/>
<evidence type="ECO:0000313" key="3">
    <source>
        <dbReference type="Proteomes" id="UP000000442"/>
    </source>
</evidence>
<organism evidence="2 3">
    <name type="scientific">Desulforapulum autotrophicum (strain ATCC 43914 / DSM 3382 / VKM B-1955 / HRM2)</name>
    <name type="common">Desulfobacterium autotrophicum</name>
    <dbReference type="NCBI Taxonomy" id="177437"/>
    <lineage>
        <taxon>Bacteria</taxon>
        <taxon>Pseudomonadati</taxon>
        <taxon>Thermodesulfobacteriota</taxon>
        <taxon>Desulfobacteria</taxon>
        <taxon>Desulfobacterales</taxon>
        <taxon>Desulfobacteraceae</taxon>
        <taxon>Desulforapulum</taxon>
    </lineage>
</organism>
<sequence>MNTQEQGEIIKLVYVCCQGTDDRVELSAHHQGWQIIVCDALSSNLSAALGETPDFLVVDLESIDVNKTEQVLGFVSKKVKKPLAAIFGVLAVDPGVKKRCALLSMGFDDLFIKPLSIEELGLKAPVFLGKKELEQQIAWTREKLDDAVKLLEKFKADLLNTRKALVKEKNLLHNSLKQITIMTGERERLKAENLDLGGRLQKNTRGIEHILGSMIEAGNETNKGHARRVARIAKFVGDSLGLSMIEKMALKQAALLHEAGQLFIPGSVSAKKREELTEYERDLFRQAPETGAAFLSQCPGLERASQIICHLHENVDGTGRPKGLKRRYIPLAARILAGADLLDDLANGLADGPDPAERRPLPDALPGMLEPFSGTRLDPRIVNLLEYYVVTCMDGHSTRIKEMGVYQLKPGMTMGAGVYAKTGTKLFSAGAVLTQESITMLMRYNREYPLAETVFIKVD</sequence>
<evidence type="ECO:0000313" key="2">
    <source>
        <dbReference type="EMBL" id="ACN14745.1"/>
    </source>
</evidence>
<dbReference type="InterPro" id="IPR003607">
    <property type="entry name" value="HD/PDEase_dom"/>
</dbReference>
<accession>C0QAG0</accession>
<dbReference type="Gene3D" id="1.10.3210.10">
    <property type="entry name" value="Hypothetical protein af1432"/>
    <property type="match status" value="1"/>
</dbReference>
<dbReference type="AlphaFoldDB" id="C0QAG0"/>
<dbReference type="STRING" id="177437.HRM2_16360"/>
<dbReference type="EMBL" id="CP001087">
    <property type="protein sequence ID" value="ACN14745.1"/>
    <property type="molecule type" value="Genomic_DNA"/>
</dbReference>
<dbReference type="InterPro" id="IPR052020">
    <property type="entry name" value="Cyclic_di-GMP/3'3'-cGAMP_PDE"/>
</dbReference>